<reference evidence="2" key="1">
    <citation type="journal article" date="2020" name="bioRxiv">
        <title>Chromosome-level reference genome of the European wasp spider Argiope bruennichi: a resource for studies on range expansion and evolutionary adaptation.</title>
        <authorList>
            <person name="Sheffer M.M."/>
            <person name="Hoppe A."/>
            <person name="Krehenwinkel H."/>
            <person name="Uhl G."/>
            <person name="Kuss A.W."/>
            <person name="Jensen L."/>
            <person name="Jensen C."/>
            <person name="Gillespie R.G."/>
            <person name="Hoff K.J."/>
            <person name="Prost S."/>
        </authorList>
    </citation>
    <scope>NUCLEOTIDE SEQUENCE</scope>
</reference>
<evidence type="ECO:0000313" key="3">
    <source>
        <dbReference type="Proteomes" id="UP000807504"/>
    </source>
</evidence>
<organism evidence="2 3">
    <name type="scientific">Argiope bruennichi</name>
    <name type="common">Wasp spider</name>
    <name type="synonym">Aranea bruennichi</name>
    <dbReference type="NCBI Taxonomy" id="94029"/>
    <lineage>
        <taxon>Eukaryota</taxon>
        <taxon>Metazoa</taxon>
        <taxon>Ecdysozoa</taxon>
        <taxon>Arthropoda</taxon>
        <taxon>Chelicerata</taxon>
        <taxon>Arachnida</taxon>
        <taxon>Araneae</taxon>
        <taxon>Araneomorphae</taxon>
        <taxon>Entelegynae</taxon>
        <taxon>Araneoidea</taxon>
        <taxon>Araneidae</taxon>
        <taxon>Argiope</taxon>
    </lineage>
</organism>
<accession>A0A8T0FLP4</accession>
<feature type="region of interest" description="Disordered" evidence="1">
    <location>
        <begin position="16"/>
        <end position="43"/>
    </location>
</feature>
<feature type="compositionally biased region" description="Polar residues" evidence="1">
    <location>
        <begin position="23"/>
        <end position="39"/>
    </location>
</feature>
<comment type="caution">
    <text evidence="2">The sequence shown here is derived from an EMBL/GenBank/DDBJ whole genome shotgun (WGS) entry which is preliminary data.</text>
</comment>
<dbReference type="AlphaFoldDB" id="A0A8T0FLP4"/>
<gene>
    <name evidence="2" type="ORF">HNY73_007642</name>
</gene>
<evidence type="ECO:0000256" key="1">
    <source>
        <dbReference type="SAM" id="MobiDB-lite"/>
    </source>
</evidence>
<name>A0A8T0FLP4_ARGBR</name>
<dbReference type="Proteomes" id="UP000807504">
    <property type="component" value="Unassembled WGS sequence"/>
</dbReference>
<dbReference type="EMBL" id="JABXBU010000012">
    <property type="protein sequence ID" value="KAF8789723.1"/>
    <property type="molecule type" value="Genomic_DNA"/>
</dbReference>
<protein>
    <submittedName>
        <fullName evidence="2">Uncharacterized protein</fullName>
    </submittedName>
</protein>
<proteinExistence type="predicted"/>
<reference evidence="2" key="2">
    <citation type="submission" date="2020-06" db="EMBL/GenBank/DDBJ databases">
        <authorList>
            <person name="Sheffer M."/>
        </authorList>
    </citation>
    <scope>NUCLEOTIDE SEQUENCE</scope>
</reference>
<evidence type="ECO:0000313" key="2">
    <source>
        <dbReference type="EMBL" id="KAF8789723.1"/>
    </source>
</evidence>
<sequence>MSDELILTVNFSDGELDEDDDVTMSSANAVPPSTETMSSPHAMPMRKRPFFKCRRRRGMTRISPWIPRTIQQYNHRHGMGVLCFRNQAYCLTNGITSYVVENDPDFERKLFATRGRYGDLLP</sequence>
<keyword evidence="3" id="KW-1185">Reference proteome</keyword>